<dbReference type="eggNOG" id="KOG1591">
    <property type="taxonomic scope" value="Eukaryota"/>
</dbReference>
<feature type="region of interest" description="Disordered" evidence="1">
    <location>
        <begin position="53"/>
        <end position="153"/>
    </location>
</feature>
<keyword evidence="3" id="KW-1185">Reference proteome</keyword>
<feature type="compositionally biased region" description="Basic and acidic residues" evidence="1">
    <location>
        <begin position="67"/>
        <end position="78"/>
    </location>
</feature>
<sequence length="748" mass="80985">MAGTTASIRRGRRQDCTKMIGLVLMAVGSFTHSGSNANGRSSRSVVALALSSPLNSSRGGVPLGGVDEGHDNDKDRVQHPRRGRTTSLRSSYSLTMDSEDASGLWKMQGRTKKQGKSGRHRQPRRKEGRGSHNMEGSQNQDPNLELHGPRPRDGSAVVLSASLASSAAATAALDRSQPFDRVRTGFRGARKGFVSTIARFANNNGNGRRRAVRRPITSTPVRPEDVAAKASSAAVLDTNAISQKRSINLKWLRVGVVINRRLKRDREERTARKLLSAQAALSTDDVDLMQMETVDSLGLGEASDSWLDLDMEESYLAASRIDSDALDEVWSMSIASSAAATDLHDPAPPASIFTDILHEQSSQMSTAVYRLATNAIRGGDAAVSSPSLLYGYDDSYVIQTPFFPIVLPKSWEPPSVASREADPSAAAARTASLEISVALRDDVASTTTSEAAHGTATPEQVAAATMPLLPAKNDVTFSGYEFEDPESMCRLVETGLRMTLGDLNEYVVWSGDKKTDRFIREVESQDGEEGGVATTAVTRRQRSLIDSQEVLVWSGKFKSSQGYGAELPIIKTTSIIDKSPQYLADLLMDSNKVKLYNKMSLGRDDVKVFQSGIDTLEGKHGDGESKIVRNLTKPPMVNGLLEFVTCMHARRLRPSDSSFLGEEAEGYVVVSRAVLGDKYDFASDSGEKLVRNEILLGVNVLKSIPGEPGRTELTAVTHVYSPMIPLMLAKNAGVKGAVDFVRDIRALP</sequence>
<feature type="compositionally biased region" description="Low complexity" evidence="1">
    <location>
        <begin position="85"/>
        <end position="95"/>
    </location>
</feature>
<evidence type="ECO:0000313" key="3">
    <source>
        <dbReference type="Proteomes" id="UP000266841"/>
    </source>
</evidence>
<dbReference type="SUPFAM" id="SSF55961">
    <property type="entry name" value="Bet v1-like"/>
    <property type="match status" value="1"/>
</dbReference>
<organism evidence="2 3">
    <name type="scientific">Thalassiosira oceanica</name>
    <name type="common">Marine diatom</name>
    <dbReference type="NCBI Taxonomy" id="159749"/>
    <lineage>
        <taxon>Eukaryota</taxon>
        <taxon>Sar</taxon>
        <taxon>Stramenopiles</taxon>
        <taxon>Ochrophyta</taxon>
        <taxon>Bacillariophyta</taxon>
        <taxon>Coscinodiscophyceae</taxon>
        <taxon>Thalassiosirophycidae</taxon>
        <taxon>Thalassiosirales</taxon>
        <taxon>Thalassiosiraceae</taxon>
        <taxon>Thalassiosira</taxon>
    </lineage>
</organism>
<evidence type="ECO:0000256" key="1">
    <source>
        <dbReference type="SAM" id="MobiDB-lite"/>
    </source>
</evidence>
<gene>
    <name evidence="2" type="ORF">THAOC_10348</name>
</gene>
<dbReference type="OrthoDB" id="200405at2759"/>
<comment type="caution">
    <text evidence="2">The sequence shown here is derived from an EMBL/GenBank/DDBJ whole genome shotgun (WGS) entry which is preliminary data.</text>
</comment>
<dbReference type="AlphaFoldDB" id="K0SU15"/>
<dbReference type="Gene3D" id="3.30.530.20">
    <property type="match status" value="1"/>
</dbReference>
<proteinExistence type="predicted"/>
<dbReference type="Proteomes" id="UP000266841">
    <property type="component" value="Unassembled WGS sequence"/>
</dbReference>
<evidence type="ECO:0000313" key="2">
    <source>
        <dbReference type="EMBL" id="EJK68469.1"/>
    </source>
</evidence>
<reference evidence="2 3" key="1">
    <citation type="journal article" date="2012" name="Genome Biol.">
        <title>Genome and low-iron response of an oceanic diatom adapted to chronic iron limitation.</title>
        <authorList>
            <person name="Lommer M."/>
            <person name="Specht M."/>
            <person name="Roy A.S."/>
            <person name="Kraemer L."/>
            <person name="Andreson R."/>
            <person name="Gutowska M.A."/>
            <person name="Wolf J."/>
            <person name="Bergner S.V."/>
            <person name="Schilhabel M.B."/>
            <person name="Klostermeier U.C."/>
            <person name="Beiko R.G."/>
            <person name="Rosenstiel P."/>
            <person name="Hippler M."/>
            <person name="Laroche J."/>
        </authorList>
    </citation>
    <scope>NUCLEOTIDE SEQUENCE [LARGE SCALE GENOMIC DNA]</scope>
    <source>
        <strain evidence="2 3">CCMP1005</strain>
    </source>
</reference>
<dbReference type="EMBL" id="AGNL01011311">
    <property type="protein sequence ID" value="EJK68469.1"/>
    <property type="molecule type" value="Genomic_DNA"/>
</dbReference>
<protein>
    <recommendedName>
        <fullName evidence="4">START domain-containing protein</fullName>
    </recommendedName>
</protein>
<evidence type="ECO:0008006" key="4">
    <source>
        <dbReference type="Google" id="ProtNLM"/>
    </source>
</evidence>
<name>K0SU15_THAOC</name>
<dbReference type="InterPro" id="IPR023393">
    <property type="entry name" value="START-like_dom_sf"/>
</dbReference>
<feature type="compositionally biased region" description="Basic residues" evidence="1">
    <location>
        <begin position="109"/>
        <end position="127"/>
    </location>
</feature>
<accession>K0SU15</accession>